<protein>
    <submittedName>
        <fullName evidence="1">Uncharacterized protein</fullName>
    </submittedName>
</protein>
<dbReference type="EMBL" id="JACHDE010000009">
    <property type="protein sequence ID" value="MBB5402566.1"/>
    <property type="molecule type" value="Genomic_DNA"/>
</dbReference>
<accession>A0A7W8LBG5</accession>
<comment type="caution">
    <text evidence="1">The sequence shown here is derived from an EMBL/GenBank/DDBJ whole genome shotgun (WGS) entry which is preliminary data.</text>
</comment>
<gene>
    <name evidence="1" type="ORF">HDG41_004652</name>
</gene>
<organism evidence="1 2">
    <name type="scientific">Paraburkholderia youngii</name>
    <dbReference type="NCBI Taxonomy" id="2782701"/>
    <lineage>
        <taxon>Bacteria</taxon>
        <taxon>Pseudomonadati</taxon>
        <taxon>Pseudomonadota</taxon>
        <taxon>Betaproteobacteria</taxon>
        <taxon>Burkholderiales</taxon>
        <taxon>Burkholderiaceae</taxon>
        <taxon>Paraburkholderia</taxon>
    </lineage>
</organism>
<dbReference type="AlphaFoldDB" id="A0A7W8LBG5"/>
<sequence>MPTRYGPSSLVTDVMLPDHSGLDLQYLITFKRSDTVVVPCPKYICPLQQHCGRKFFRAARCAGGAIHFQYTRQRKKI</sequence>
<proteinExistence type="predicted"/>
<evidence type="ECO:0000313" key="1">
    <source>
        <dbReference type="EMBL" id="MBB5402566.1"/>
    </source>
</evidence>
<reference evidence="1 2" key="1">
    <citation type="submission" date="2020-08" db="EMBL/GenBank/DDBJ databases">
        <title>Genomic Encyclopedia of Type Strains, Phase IV (KMG-V): Genome sequencing to study the core and pangenomes of soil and plant-associated prokaryotes.</title>
        <authorList>
            <person name="Whitman W."/>
        </authorList>
    </citation>
    <scope>NUCLEOTIDE SEQUENCE [LARGE SCALE GENOMIC DNA]</scope>
    <source>
        <strain evidence="1 2">JPY162</strain>
    </source>
</reference>
<name>A0A7W8LBG5_9BURK</name>
<evidence type="ECO:0000313" key="2">
    <source>
        <dbReference type="Proteomes" id="UP000592820"/>
    </source>
</evidence>
<dbReference type="Proteomes" id="UP000592820">
    <property type="component" value="Unassembled WGS sequence"/>
</dbReference>